<evidence type="ECO:0000259" key="4">
    <source>
        <dbReference type="PROSITE" id="PS50404"/>
    </source>
</evidence>
<dbReference type="SUPFAM" id="SSF52833">
    <property type="entry name" value="Thioredoxin-like"/>
    <property type="match status" value="1"/>
</dbReference>
<dbReference type="Gene3D" id="3.40.30.10">
    <property type="entry name" value="Glutaredoxin"/>
    <property type="match status" value="1"/>
</dbReference>
<keyword evidence="6" id="KW-0413">Isomerase</keyword>
<dbReference type="SUPFAM" id="SSF47616">
    <property type="entry name" value="GST C-terminal domain-like"/>
    <property type="match status" value="1"/>
</dbReference>
<dbReference type="OrthoDB" id="414243at2759"/>
<dbReference type="Pfam" id="PF14497">
    <property type="entry name" value="GST_C_3"/>
    <property type="match status" value="1"/>
</dbReference>
<evidence type="ECO:0000256" key="2">
    <source>
        <dbReference type="ARBA" id="ARBA00022613"/>
    </source>
</evidence>
<feature type="domain" description="GST C-terminal" evidence="5">
    <location>
        <begin position="90"/>
        <end position="214"/>
    </location>
</feature>
<dbReference type="EMBL" id="CACVKT020007690">
    <property type="protein sequence ID" value="CAC5410116.1"/>
    <property type="molecule type" value="Genomic_DNA"/>
</dbReference>
<comment type="function">
    <text evidence="3">S-crystallins are structural components of squids and octopi eye lens. Contains relatively little if any GST activity.</text>
</comment>
<dbReference type="PROSITE" id="PS50405">
    <property type="entry name" value="GST_CTER"/>
    <property type="match status" value="1"/>
</dbReference>
<evidence type="ECO:0000256" key="1">
    <source>
        <dbReference type="ARBA" id="ARBA00007409"/>
    </source>
</evidence>
<keyword evidence="7" id="KW-1185">Reference proteome</keyword>
<dbReference type="CDD" id="cd03192">
    <property type="entry name" value="GST_C_Sigma_like"/>
    <property type="match status" value="1"/>
</dbReference>
<proteinExistence type="inferred from homology"/>
<name>A0A6J8DPX1_MYTCO</name>
<dbReference type="PANTHER" id="PTHR11571">
    <property type="entry name" value="GLUTATHIONE S-TRANSFERASE"/>
    <property type="match status" value="1"/>
</dbReference>
<dbReference type="SFLD" id="SFLDS00019">
    <property type="entry name" value="Glutathione_Transferase_(cytos"/>
    <property type="match status" value="1"/>
</dbReference>
<gene>
    <name evidence="6" type="ORF">MCOR_43321</name>
</gene>
<evidence type="ECO:0000313" key="7">
    <source>
        <dbReference type="Proteomes" id="UP000507470"/>
    </source>
</evidence>
<dbReference type="GO" id="GO:0004364">
    <property type="term" value="F:glutathione transferase activity"/>
    <property type="evidence" value="ECO:0007669"/>
    <property type="project" value="UniProtKB-EC"/>
</dbReference>
<dbReference type="InterPro" id="IPR036249">
    <property type="entry name" value="Thioredoxin-like_sf"/>
</dbReference>
<dbReference type="Gene3D" id="1.20.1050.10">
    <property type="match status" value="1"/>
</dbReference>
<dbReference type="GO" id="GO:0006749">
    <property type="term" value="P:glutathione metabolic process"/>
    <property type="evidence" value="ECO:0007669"/>
    <property type="project" value="TreeGrafter"/>
</dbReference>
<dbReference type="InterPro" id="IPR004045">
    <property type="entry name" value="Glutathione_S-Trfase_N"/>
</dbReference>
<dbReference type="PROSITE" id="PS50404">
    <property type="entry name" value="GST_NTER"/>
    <property type="match status" value="1"/>
</dbReference>
<dbReference type="SFLD" id="SFLDG01205">
    <property type="entry name" value="AMPS.1"/>
    <property type="match status" value="1"/>
</dbReference>
<dbReference type="InterPro" id="IPR004046">
    <property type="entry name" value="GST_C"/>
</dbReference>
<dbReference type="CDD" id="cd03039">
    <property type="entry name" value="GST_N_Sigma_like"/>
    <property type="match status" value="1"/>
</dbReference>
<keyword evidence="2" id="KW-0273">Eye lens protein</keyword>
<dbReference type="EC" id="2.5.1.18" evidence="6"/>
<dbReference type="PANTHER" id="PTHR11571:SF150">
    <property type="entry name" value="GLUTATHIONE S-TRANSFERASE"/>
    <property type="match status" value="1"/>
</dbReference>
<dbReference type="InterPro" id="IPR040079">
    <property type="entry name" value="Glutathione_S-Trfase"/>
</dbReference>
<dbReference type="Proteomes" id="UP000507470">
    <property type="component" value="Unassembled WGS sequence"/>
</dbReference>
<evidence type="ECO:0000259" key="5">
    <source>
        <dbReference type="PROSITE" id="PS50405"/>
    </source>
</evidence>
<evidence type="ECO:0000313" key="6">
    <source>
        <dbReference type="EMBL" id="CAC5410116.1"/>
    </source>
</evidence>
<dbReference type="InterPro" id="IPR036282">
    <property type="entry name" value="Glutathione-S-Trfase_C_sf"/>
</dbReference>
<dbReference type="FunFam" id="3.40.30.10:FF:000035">
    <property type="entry name" value="hematopoietic prostaglandin D synthase"/>
    <property type="match status" value="1"/>
</dbReference>
<reference evidence="6 7" key="1">
    <citation type="submission" date="2020-06" db="EMBL/GenBank/DDBJ databases">
        <authorList>
            <person name="Li R."/>
            <person name="Bekaert M."/>
        </authorList>
    </citation>
    <scope>NUCLEOTIDE SEQUENCE [LARGE SCALE GENOMIC DNA]</scope>
    <source>
        <strain evidence="7">wild</strain>
    </source>
</reference>
<dbReference type="InterPro" id="IPR010987">
    <property type="entry name" value="Glutathione-S-Trfase_C-like"/>
</dbReference>
<dbReference type="InterPro" id="IPR050213">
    <property type="entry name" value="GST_superfamily"/>
</dbReference>
<dbReference type="SFLD" id="SFLDG00363">
    <property type="entry name" value="AMPS_(cytGST):_Alpha-__Mu-__Pi"/>
    <property type="match status" value="1"/>
</dbReference>
<dbReference type="Pfam" id="PF02798">
    <property type="entry name" value="GST_N"/>
    <property type="match status" value="1"/>
</dbReference>
<dbReference type="GO" id="GO:0004667">
    <property type="term" value="F:prostaglandin-D synthase activity"/>
    <property type="evidence" value="ECO:0007669"/>
    <property type="project" value="UniProtKB-EC"/>
</dbReference>
<comment type="similarity">
    <text evidence="1">Belongs to the GST superfamily.</text>
</comment>
<accession>A0A6J8DPX1</accession>
<feature type="domain" description="GST N-terminal" evidence="4">
    <location>
        <begin position="11"/>
        <end position="88"/>
    </location>
</feature>
<dbReference type="AlphaFoldDB" id="A0A6J8DPX1"/>
<protein>
    <submittedName>
        <fullName evidence="6">HPGDS</fullName>
        <ecNumber evidence="6">2.5.1.18</ecNumber>
        <ecNumber evidence="6">5.3.99.2</ecNumber>
    </submittedName>
</protein>
<dbReference type="FunFam" id="1.20.1050.10:FF:000030">
    <property type="entry name" value="Glutathione S-transferase S1"/>
    <property type="match status" value="1"/>
</dbReference>
<evidence type="ECO:0000256" key="3">
    <source>
        <dbReference type="ARBA" id="ARBA00049616"/>
    </source>
</evidence>
<dbReference type="EC" id="5.3.99.2" evidence="6"/>
<sequence length="214" mass="23465">MGSGGSKSASYNYKLTYFNARGRGEVARLCFAVAGVKYEDIRIEQADWPALKPKTPLGFLPVLNINGNELTQKLVIDRFLAGQFGLLGSSDLERSKIDEVMTTISDFTVDLSGTFFIQEEDAKATAVKNILDTKLPAMMAYIEKTMNENKTQSGYVVGGKLSVADLTVFNCLETLTNVSPTALDEYTRIRDLNTKIGIISSIAKYVASRPKTPI</sequence>
<organism evidence="6 7">
    <name type="scientific">Mytilus coruscus</name>
    <name type="common">Sea mussel</name>
    <dbReference type="NCBI Taxonomy" id="42192"/>
    <lineage>
        <taxon>Eukaryota</taxon>
        <taxon>Metazoa</taxon>
        <taxon>Spiralia</taxon>
        <taxon>Lophotrochozoa</taxon>
        <taxon>Mollusca</taxon>
        <taxon>Bivalvia</taxon>
        <taxon>Autobranchia</taxon>
        <taxon>Pteriomorphia</taxon>
        <taxon>Mytilida</taxon>
        <taxon>Mytiloidea</taxon>
        <taxon>Mytilidae</taxon>
        <taxon>Mytilinae</taxon>
        <taxon>Mytilus</taxon>
    </lineage>
</organism>
<keyword evidence="6" id="KW-0808">Transferase</keyword>
<dbReference type="GO" id="GO:0005212">
    <property type="term" value="F:structural constituent of eye lens"/>
    <property type="evidence" value="ECO:0007669"/>
    <property type="project" value="UniProtKB-KW"/>
</dbReference>